<dbReference type="Pfam" id="PF10106">
    <property type="entry name" value="DUF2345"/>
    <property type="match status" value="1"/>
</dbReference>
<dbReference type="InterPro" id="IPR018769">
    <property type="entry name" value="VgrG2_DUF2345"/>
</dbReference>
<proteinExistence type="predicted"/>
<reference evidence="3 4" key="1">
    <citation type="submission" date="2019-03" db="EMBL/GenBank/DDBJ databases">
        <title>Genomic Encyclopedia of Type Strains, Phase IV (KMG-IV): sequencing the most valuable type-strain genomes for metagenomic binning, comparative biology and taxonomic classification.</title>
        <authorList>
            <person name="Goeker M."/>
        </authorList>
    </citation>
    <scope>NUCLEOTIDE SEQUENCE [LARGE SCALE GENOMIC DNA]</scope>
    <source>
        <strain evidence="3 4">DSM 12121</strain>
    </source>
</reference>
<dbReference type="OrthoDB" id="1907165at2"/>
<comment type="caution">
    <text evidence="3">The sequence shown here is derived from an EMBL/GenBank/DDBJ whole genome shotgun (WGS) entry which is preliminary data.</text>
</comment>
<evidence type="ECO:0000259" key="2">
    <source>
        <dbReference type="Pfam" id="PF10106"/>
    </source>
</evidence>
<protein>
    <submittedName>
        <fullName evidence="3">Uncharacterized protein DUF2345</fullName>
    </submittedName>
</protein>
<accession>A0A4R6DDT3</accession>
<feature type="compositionally biased region" description="Basic and acidic residues" evidence="1">
    <location>
        <begin position="296"/>
        <end position="313"/>
    </location>
</feature>
<feature type="region of interest" description="Disordered" evidence="1">
    <location>
        <begin position="280"/>
        <end position="313"/>
    </location>
</feature>
<dbReference type="EMBL" id="SNVV01000053">
    <property type="protein sequence ID" value="TDN42344.1"/>
    <property type="molecule type" value="Genomic_DNA"/>
</dbReference>
<dbReference type="RefSeq" id="WP_133595291.1">
    <property type="nucleotide sequence ID" value="NZ_SNVV01000053.1"/>
</dbReference>
<organism evidence="3 4">
    <name type="scientific">Azoarcus indigens</name>
    <dbReference type="NCBI Taxonomy" id="29545"/>
    <lineage>
        <taxon>Bacteria</taxon>
        <taxon>Pseudomonadati</taxon>
        <taxon>Pseudomonadota</taxon>
        <taxon>Betaproteobacteria</taxon>
        <taxon>Rhodocyclales</taxon>
        <taxon>Zoogloeaceae</taxon>
        <taxon>Azoarcus</taxon>
    </lineage>
</organism>
<dbReference type="AlphaFoldDB" id="A0A4R6DDT3"/>
<evidence type="ECO:0000313" key="3">
    <source>
        <dbReference type="EMBL" id="TDN42344.1"/>
    </source>
</evidence>
<feature type="non-terminal residue" evidence="3">
    <location>
        <position position="1"/>
    </location>
</feature>
<feature type="domain" description="DUF2345" evidence="2">
    <location>
        <begin position="1"/>
        <end position="140"/>
    </location>
</feature>
<keyword evidence="4" id="KW-1185">Reference proteome</keyword>
<name>A0A4R6DDT3_9RHOO</name>
<evidence type="ECO:0000313" key="4">
    <source>
        <dbReference type="Proteomes" id="UP000295129"/>
    </source>
</evidence>
<evidence type="ECO:0000256" key="1">
    <source>
        <dbReference type="SAM" id="MobiDB-lite"/>
    </source>
</evidence>
<sequence length="313" mass="33970">PVIALSAPAGIALGSGRSIALGADEFLDAAARQQLQLSAGERMVLNAGNGLGTFAQAGDMRHIAHQGELLLQAQHNSLRVEADQSVEISASQQHVLLAADRHVTLLCGGAYLKLADGNLELGMPGEFIVKAGKHNFLAPQGDTTDLPSWVVSSFQMPRALNIRYAYSDLKPVVDAPYCIVFEDGSTKRGVLDGAGCAWIENPPAPSRIYFGFDQREAFAYNEPQVNPLHGVQITTPAEAHAALERYRKLESEYLADLYFPDEIKAIANVDYDDLVEDYQYEGEWSAAQDDQAGEPDGSHEEIPIRDDAPEHAQ</sequence>
<dbReference type="Proteomes" id="UP000295129">
    <property type="component" value="Unassembled WGS sequence"/>
</dbReference>
<gene>
    <name evidence="3" type="ORF">C7389_1531</name>
</gene>